<evidence type="ECO:0000313" key="1">
    <source>
        <dbReference type="EMBL" id="KXB33993.1"/>
    </source>
</evidence>
<dbReference type="Proteomes" id="UP000070675">
    <property type="component" value="Unassembled WGS sequence"/>
</dbReference>
<reference evidence="2" key="1">
    <citation type="submission" date="2016-01" db="EMBL/GenBank/DDBJ databases">
        <authorList>
            <person name="Mitreva M."/>
            <person name="Pepin K.H."/>
            <person name="Mihindukulasuriya K.A."/>
            <person name="Fulton R."/>
            <person name="Fronick C."/>
            <person name="O'Laughlin M."/>
            <person name="Miner T."/>
            <person name="Herter B."/>
            <person name="Rosa B.A."/>
            <person name="Cordes M."/>
            <person name="Tomlinson C."/>
            <person name="Wollam A."/>
            <person name="Palsikar V.B."/>
            <person name="Mardis E.R."/>
            <person name="Wilson R.K."/>
        </authorList>
    </citation>
    <scope>NUCLEOTIDE SEQUENCE [LARGE SCALE GENOMIC DNA]</scope>
    <source>
        <strain evidence="2">DNF00019</strain>
    </source>
</reference>
<dbReference type="AlphaFoldDB" id="A0A133XSR9"/>
<name>A0A133XSR9_9ACTN</name>
<evidence type="ECO:0000313" key="2">
    <source>
        <dbReference type="Proteomes" id="UP000070675"/>
    </source>
</evidence>
<accession>A0A133XSR9</accession>
<gene>
    <name evidence="1" type="ORF">HMPREF3192_00962</name>
</gene>
<sequence>MYKVVYHLTDGSVVDVEFDGYSKKNIVQLIIKMERTISTNGTIRVQKRMLTGYPKIISINTKYITQVEYINPDDRVTENN</sequence>
<proteinExistence type="predicted"/>
<comment type="caution">
    <text evidence="1">The sequence shown here is derived from an EMBL/GenBank/DDBJ whole genome shotgun (WGS) entry which is preliminary data.</text>
</comment>
<dbReference type="EMBL" id="LSCR01000026">
    <property type="protein sequence ID" value="KXB33993.1"/>
    <property type="molecule type" value="Genomic_DNA"/>
</dbReference>
<protein>
    <submittedName>
        <fullName evidence="1">Uncharacterized protein</fullName>
    </submittedName>
</protein>
<dbReference type="PATRIC" id="fig|1393034.3.peg.926"/>
<organism evidence="1 2">
    <name type="scientific">Atopobium deltae</name>
    <dbReference type="NCBI Taxonomy" id="1393034"/>
    <lineage>
        <taxon>Bacteria</taxon>
        <taxon>Bacillati</taxon>
        <taxon>Actinomycetota</taxon>
        <taxon>Coriobacteriia</taxon>
        <taxon>Coriobacteriales</taxon>
        <taxon>Atopobiaceae</taxon>
        <taxon>Atopobium</taxon>
    </lineage>
</organism>
<keyword evidence="2" id="KW-1185">Reference proteome</keyword>